<keyword evidence="5 8" id="KW-0808">Transferase</keyword>
<dbReference type="NCBIfam" id="TIGR01356">
    <property type="entry name" value="aroA"/>
    <property type="match status" value="1"/>
</dbReference>
<dbReference type="HAMAP" id="MF_00210">
    <property type="entry name" value="EPSP_synth"/>
    <property type="match status" value="1"/>
</dbReference>
<dbReference type="GO" id="GO:0009423">
    <property type="term" value="P:chorismate biosynthetic process"/>
    <property type="evidence" value="ECO:0007669"/>
    <property type="project" value="UniProtKB-UniRule"/>
</dbReference>
<dbReference type="InterPro" id="IPR023193">
    <property type="entry name" value="EPSP_synthase_CS"/>
</dbReference>
<reference evidence="10" key="1">
    <citation type="journal article" date="2022" name="Proc. Natl. Acad. Sci. U.S.A.">
        <title>Life cycle and functional genomics of the unicellular red alga Galdieria for elucidating algal and plant evolution and industrial use.</title>
        <authorList>
            <person name="Hirooka S."/>
            <person name="Itabashi T."/>
            <person name="Ichinose T.M."/>
            <person name="Onuma R."/>
            <person name="Fujiwara T."/>
            <person name="Yamashita S."/>
            <person name="Jong L.W."/>
            <person name="Tomita R."/>
            <person name="Iwane A.H."/>
            <person name="Miyagishima S.Y."/>
        </authorList>
    </citation>
    <scope>NUCLEOTIDE SEQUENCE</scope>
    <source>
        <strain evidence="10">NBRC 102759</strain>
    </source>
</reference>
<protein>
    <recommendedName>
        <fullName evidence="3 8">3-phosphoshikimate 1-carboxyvinyltransferase</fullName>
        <ecNumber evidence="3 8">2.5.1.19</ecNumber>
    </recommendedName>
</protein>
<evidence type="ECO:0000259" key="9">
    <source>
        <dbReference type="Pfam" id="PF00275"/>
    </source>
</evidence>
<proteinExistence type="inferred from homology"/>
<evidence type="ECO:0000256" key="4">
    <source>
        <dbReference type="ARBA" id="ARBA00022605"/>
    </source>
</evidence>
<dbReference type="EMBL" id="BQMJ01000004">
    <property type="protein sequence ID" value="GJQ08850.1"/>
    <property type="molecule type" value="Genomic_DNA"/>
</dbReference>
<comment type="caution">
    <text evidence="10">The sequence shown here is derived from an EMBL/GenBank/DDBJ whole genome shotgun (WGS) entry which is preliminary data.</text>
</comment>
<reference evidence="10" key="2">
    <citation type="submission" date="2022-01" db="EMBL/GenBank/DDBJ databases">
        <authorList>
            <person name="Hirooka S."/>
            <person name="Miyagishima S.Y."/>
        </authorList>
    </citation>
    <scope>NUCLEOTIDE SEQUENCE</scope>
    <source>
        <strain evidence="10">NBRC 102759</strain>
    </source>
</reference>
<dbReference type="PROSITE" id="PS00885">
    <property type="entry name" value="EPSP_SYNTHASE_2"/>
    <property type="match status" value="1"/>
</dbReference>
<dbReference type="CDD" id="cd01556">
    <property type="entry name" value="EPSP_synthase"/>
    <property type="match status" value="1"/>
</dbReference>
<evidence type="ECO:0000313" key="10">
    <source>
        <dbReference type="EMBL" id="GJQ08850.1"/>
    </source>
</evidence>
<dbReference type="OrthoDB" id="197068at2759"/>
<evidence type="ECO:0000256" key="1">
    <source>
        <dbReference type="ARBA" id="ARBA00004811"/>
    </source>
</evidence>
<dbReference type="Gene3D" id="3.65.10.10">
    <property type="entry name" value="Enolpyruvate transferase domain"/>
    <property type="match status" value="2"/>
</dbReference>
<comment type="pathway">
    <text evidence="1 8">Metabolic intermediate biosynthesis; chorismate biosynthesis; chorismate from D-erythrose 4-phosphate and phosphoenolpyruvate: step 6/7.</text>
</comment>
<dbReference type="PROSITE" id="PS00104">
    <property type="entry name" value="EPSP_SYNTHASE_1"/>
    <property type="match status" value="1"/>
</dbReference>
<feature type="domain" description="Enolpyruvate transferase" evidence="9">
    <location>
        <begin position="72"/>
        <end position="489"/>
    </location>
</feature>
<evidence type="ECO:0000256" key="6">
    <source>
        <dbReference type="ARBA" id="ARBA00023141"/>
    </source>
</evidence>
<dbReference type="SUPFAM" id="SSF55205">
    <property type="entry name" value="EPT/RTPC-like"/>
    <property type="match status" value="1"/>
</dbReference>
<evidence type="ECO:0000256" key="7">
    <source>
        <dbReference type="ARBA" id="ARBA00044633"/>
    </source>
</evidence>
<dbReference type="InterPro" id="IPR036968">
    <property type="entry name" value="Enolpyruvate_Tfrase_sf"/>
</dbReference>
<evidence type="ECO:0000256" key="8">
    <source>
        <dbReference type="RuleBase" id="RU004164"/>
    </source>
</evidence>
<comment type="catalytic activity">
    <reaction evidence="7">
        <text>3-phosphoshikimate + phosphoenolpyruvate = 5-O-(1-carboxyvinyl)-3-phosphoshikimate + phosphate</text>
        <dbReference type="Rhea" id="RHEA:21256"/>
        <dbReference type="ChEBI" id="CHEBI:43474"/>
        <dbReference type="ChEBI" id="CHEBI:57701"/>
        <dbReference type="ChEBI" id="CHEBI:58702"/>
        <dbReference type="ChEBI" id="CHEBI:145989"/>
        <dbReference type="EC" id="2.5.1.19"/>
    </reaction>
    <physiologicalReaction direction="left-to-right" evidence="7">
        <dbReference type="Rhea" id="RHEA:21257"/>
    </physiologicalReaction>
</comment>
<dbReference type="AlphaFoldDB" id="A0A9C7PQX0"/>
<name>A0A9C7PQX0_9RHOD</name>
<evidence type="ECO:0000256" key="3">
    <source>
        <dbReference type="ARBA" id="ARBA00012450"/>
    </source>
</evidence>
<dbReference type="InterPro" id="IPR006264">
    <property type="entry name" value="EPSP_synthase"/>
</dbReference>
<accession>A0A9C7PQX0</accession>
<sequence>MKEHSFSFVTLIPTRHIAHFSCRRPSHCFTLRRNLHLCRSERGFLTTPVSHLQSPECTYLKIGDMETVTVPGINNMSGTLVLPGSKSLSNRVLLLSALAKGTTVVENLLESEDVSYMLEALNILGAKVEYEPKEKKARIEGCAGPFPAAKAELFLGNAGTAMRPLTAALCLGDGEFVLDGVQRMRERPIADLVHGLQQLGAQVTCSETGCPPVRIKANGLRGGRAIVSGKMSSQFLSSLLMTSPYSKHDVVIEIQDELISVPYVAMTIELMRRFGVIVENENYRVFRIAGNQCYSSPSSYFVEGDASSASYFLAGGAITGGPITVEGCGSDSIQGDIRFVHVLERMGATVNWTPHSITVSRGKGKILEGIDEDCVDIPDAAMTLAVVALFAEGHTALRNIHSWRVKETDRLAAMSKELMKLGAAVREGQDYIVIYPPGSGKIRKNVTVSTYNDHRMAMSLSLAACGGCPITIEDPKCTWKTFPNYFEELSNLIR</sequence>
<organism evidence="10 11">
    <name type="scientific">Galdieria partita</name>
    <dbReference type="NCBI Taxonomy" id="83374"/>
    <lineage>
        <taxon>Eukaryota</taxon>
        <taxon>Rhodophyta</taxon>
        <taxon>Bangiophyceae</taxon>
        <taxon>Galdieriales</taxon>
        <taxon>Galdieriaceae</taxon>
        <taxon>Galdieria</taxon>
    </lineage>
</organism>
<dbReference type="PANTHER" id="PTHR21090:SF5">
    <property type="entry name" value="PENTAFUNCTIONAL AROM POLYPEPTIDE"/>
    <property type="match status" value="1"/>
</dbReference>
<evidence type="ECO:0000313" key="11">
    <source>
        <dbReference type="Proteomes" id="UP001061958"/>
    </source>
</evidence>
<dbReference type="PANTHER" id="PTHR21090">
    <property type="entry name" value="AROM/DEHYDROQUINATE SYNTHASE"/>
    <property type="match status" value="1"/>
</dbReference>
<dbReference type="GO" id="GO:0003866">
    <property type="term" value="F:3-phosphoshikimate 1-carboxyvinyltransferase activity"/>
    <property type="evidence" value="ECO:0007669"/>
    <property type="project" value="UniProtKB-UniRule"/>
</dbReference>
<dbReference type="Pfam" id="PF00275">
    <property type="entry name" value="EPSP_synthase"/>
    <property type="match status" value="1"/>
</dbReference>
<dbReference type="GO" id="GO:0009073">
    <property type="term" value="P:aromatic amino acid family biosynthetic process"/>
    <property type="evidence" value="ECO:0007669"/>
    <property type="project" value="UniProtKB-UniRule"/>
</dbReference>
<dbReference type="InterPro" id="IPR013792">
    <property type="entry name" value="RNA3'P_cycl/enolpyr_Trfase_a/b"/>
</dbReference>
<dbReference type="EC" id="2.5.1.19" evidence="3 8"/>
<dbReference type="GO" id="GO:0008652">
    <property type="term" value="P:amino acid biosynthetic process"/>
    <property type="evidence" value="ECO:0007669"/>
    <property type="project" value="UniProtKB-KW"/>
</dbReference>
<dbReference type="Proteomes" id="UP001061958">
    <property type="component" value="Unassembled WGS sequence"/>
</dbReference>
<dbReference type="FunFam" id="3.65.10.10:FF:000004">
    <property type="entry name" value="3-phosphoshikimate 1-carboxyvinyltransferase"/>
    <property type="match status" value="1"/>
</dbReference>
<dbReference type="PIRSF" id="PIRSF000505">
    <property type="entry name" value="EPSPS"/>
    <property type="match status" value="1"/>
</dbReference>
<keyword evidence="6 8" id="KW-0057">Aromatic amino acid biosynthesis</keyword>
<keyword evidence="4 8" id="KW-0028">Amino-acid biosynthesis</keyword>
<gene>
    <name evidence="10" type="ORF">GpartN1_g641.t1</name>
</gene>
<comment type="similarity">
    <text evidence="2 8">Belongs to the EPSP synthase family.</text>
</comment>
<evidence type="ECO:0000256" key="2">
    <source>
        <dbReference type="ARBA" id="ARBA00009948"/>
    </source>
</evidence>
<evidence type="ECO:0000256" key="5">
    <source>
        <dbReference type="ARBA" id="ARBA00022679"/>
    </source>
</evidence>
<dbReference type="InterPro" id="IPR001986">
    <property type="entry name" value="Enolpyruvate_Tfrase_dom"/>
</dbReference>
<keyword evidence="11" id="KW-1185">Reference proteome</keyword>